<gene>
    <name evidence="3" type="ORF">CHYS00102_LOCUS10254</name>
</gene>
<feature type="domain" description="Band 7" evidence="2">
    <location>
        <begin position="2"/>
        <end position="112"/>
    </location>
</feature>
<evidence type="ECO:0000313" key="3">
    <source>
        <dbReference type="EMBL" id="CAD8883059.1"/>
    </source>
</evidence>
<reference evidence="3" key="1">
    <citation type="submission" date="2021-01" db="EMBL/GenBank/DDBJ databases">
        <authorList>
            <person name="Corre E."/>
            <person name="Pelletier E."/>
            <person name="Niang G."/>
            <person name="Scheremetjew M."/>
            <person name="Finn R."/>
            <person name="Kale V."/>
            <person name="Holt S."/>
            <person name="Cochrane G."/>
            <person name="Meng A."/>
            <person name="Brown T."/>
            <person name="Cohen L."/>
        </authorList>
    </citation>
    <scope>NUCLEOTIDE SEQUENCE</scope>
    <source>
        <strain evidence="3">308</strain>
    </source>
</reference>
<proteinExistence type="predicted"/>
<organism evidence="3">
    <name type="scientific">Corethron hystrix</name>
    <dbReference type="NCBI Taxonomy" id="216773"/>
    <lineage>
        <taxon>Eukaryota</taxon>
        <taxon>Sar</taxon>
        <taxon>Stramenopiles</taxon>
        <taxon>Ochrophyta</taxon>
        <taxon>Bacillariophyta</taxon>
        <taxon>Coscinodiscophyceae</taxon>
        <taxon>Corethrophycidae</taxon>
        <taxon>Corethrales</taxon>
        <taxon>Corethraceae</taxon>
        <taxon>Corethron</taxon>
    </lineage>
</organism>
<sequence length="315" mass="35751">MVNVDLSLTFRIGPDIDGARNFVYKLGAHRFDELLSSETEEAIRGLVYSVTHDKVNDLREEFAVGMLATLNSKVQAYGVQIMNVKITDVKLPRELQERLERTTTFKTKMEEQEKSHENKLRIVEDEAITELETILKTNSRKLQEVEAEKQRFVIEQREMEERAKGAGRVQQVGTKTKVEVAIKKAQGDEFVNRVKGKQGAEALLKKTEIECQKMIIESKQKAHVVIKESEVDLKKSEFDAGAMIASAKVEAEAAKSLEEKRRYELEWARLKVLKKIAGDGRKFISGEKGKQILNDLVPQTKTNRVPILNGVNGFH</sequence>
<dbReference type="AlphaFoldDB" id="A0A7S1FRE4"/>
<evidence type="ECO:0000259" key="2">
    <source>
        <dbReference type="Pfam" id="PF01145"/>
    </source>
</evidence>
<dbReference type="SUPFAM" id="SSF117892">
    <property type="entry name" value="Band 7/SPFH domain"/>
    <property type="match status" value="1"/>
</dbReference>
<feature type="coiled-coil region" evidence="1">
    <location>
        <begin position="106"/>
        <end position="162"/>
    </location>
</feature>
<accession>A0A7S1FRE4</accession>
<dbReference type="InterPro" id="IPR036013">
    <property type="entry name" value="Band_7/SPFH_dom_sf"/>
</dbReference>
<keyword evidence="1" id="KW-0175">Coiled coil</keyword>
<dbReference type="PANTHER" id="PTHR43327">
    <property type="entry name" value="STOMATIN-LIKE PROTEIN 2, MITOCHONDRIAL"/>
    <property type="match status" value="1"/>
</dbReference>
<dbReference type="PANTHER" id="PTHR43327:SF8">
    <property type="entry name" value="BAND 7 DOMAIN-CONTAINING PROTEIN"/>
    <property type="match status" value="1"/>
</dbReference>
<dbReference type="InterPro" id="IPR001107">
    <property type="entry name" value="Band_7"/>
</dbReference>
<protein>
    <recommendedName>
        <fullName evidence="2">Band 7 domain-containing protein</fullName>
    </recommendedName>
</protein>
<evidence type="ECO:0000256" key="1">
    <source>
        <dbReference type="SAM" id="Coils"/>
    </source>
</evidence>
<name>A0A7S1FRE4_9STRA</name>
<dbReference type="EMBL" id="HBFR01014057">
    <property type="protein sequence ID" value="CAD8883059.1"/>
    <property type="molecule type" value="Transcribed_RNA"/>
</dbReference>
<dbReference type="InterPro" id="IPR050710">
    <property type="entry name" value="Band7/mec-2_domain"/>
</dbReference>
<dbReference type="Pfam" id="PF01145">
    <property type="entry name" value="Band_7"/>
    <property type="match status" value="1"/>
</dbReference>
<dbReference type="Gene3D" id="3.30.479.30">
    <property type="entry name" value="Band 7 domain"/>
    <property type="match status" value="1"/>
</dbReference>